<dbReference type="EMBL" id="DQ158857">
    <property type="protein sequence ID" value="ABA27256.1"/>
    <property type="molecule type" value="Genomic_DNA"/>
</dbReference>
<dbReference type="AlphaFoldDB" id="Q3LWB0"/>
<sequence length="253" mass="30568">MLSSSVPINSNLYTKDSSKYDRKHCKLSFPNIEKNNKKTKVIKYFDDILLHLNSFKCHDTILLTNNKKKYRLKKFIIDSLSNLLILKYYPQHLINNYELAYKLPESPCHSILFLYFIFSKIKFSLDLLYCQGKTFEKKYFFTFFFEQYFINNTPNLLSNLKFMSKIYRFQHTLTIFLEILFDLKYDSLLCKENILKKIVKDLSIYSEVLIDKIKNTYIRISLMSQNLSIYQFLKFKIKKFLLNIYKLYINKFI</sequence>
<keyword evidence="1" id="KW-0542">Nucleomorph</keyword>
<organism evidence="1 2">
    <name type="scientific">Bigelowiella natans</name>
    <name type="common">Pedinomonas minutissima</name>
    <name type="synonym">Chlorarachnion sp. (strain CCMP621)</name>
    <dbReference type="NCBI Taxonomy" id="227086"/>
    <lineage>
        <taxon>Eukaryota</taxon>
        <taxon>Sar</taxon>
        <taxon>Rhizaria</taxon>
        <taxon>Cercozoa</taxon>
        <taxon>Chlorarachniophyceae</taxon>
        <taxon>Bigelowiella</taxon>
    </lineage>
</organism>
<dbReference type="RefSeq" id="XP_001712868.1">
    <property type="nucleotide sequence ID" value="XM_001712816.1"/>
</dbReference>
<proteinExistence type="predicted"/>
<dbReference type="GeneID" id="5788554"/>
<evidence type="ECO:0000313" key="2">
    <source>
        <dbReference type="Proteomes" id="UP000243425"/>
    </source>
</evidence>
<geneLocation type="nucleomorph" evidence="1"/>
<protein>
    <submittedName>
        <fullName evidence="1">Uncharacterized protein</fullName>
    </submittedName>
</protein>
<dbReference type="Proteomes" id="UP000243425">
    <property type="component" value="Nucleomorph 2"/>
</dbReference>
<evidence type="ECO:0000313" key="1">
    <source>
        <dbReference type="EMBL" id="ABA27256.1"/>
    </source>
</evidence>
<accession>Q3LWB0</accession>
<name>Q3LWB0_BIGNA</name>
<reference evidence="1 2" key="1">
    <citation type="journal article" date="2006" name="Proc. Natl. Acad. Sci. U.S.A.">
        <title>Complete nucleotide sequence of the chlorarachniophyte nucleomorph: nature's smallest nucleus.</title>
        <authorList>
            <person name="Gilson P.R."/>
            <person name="Su V."/>
            <person name="Slamovits C.H."/>
            <person name="Reith M.E."/>
            <person name="Keeling P.J."/>
            <person name="McFadden G.I."/>
        </authorList>
    </citation>
    <scope>NUCLEOTIDE SEQUENCE [LARGE SCALE GENOMIC DNA]</scope>
    <source>
        <strain evidence="2">CCMP621</strain>
    </source>
</reference>